<dbReference type="OrthoDB" id="482945at2759"/>
<dbReference type="EMBL" id="GG678342">
    <property type="protein sequence ID" value="EER09370.1"/>
    <property type="molecule type" value="Genomic_DNA"/>
</dbReference>
<dbReference type="Proteomes" id="UP000007800">
    <property type="component" value="Unassembled WGS sequence"/>
</dbReference>
<accession>C5L1L9</accession>
<sequence>MTVQMSVNEEDETHRGPTTAAEALKAMGWQYWGDIWRSIYYYIPMKECAEELRMQRRDDRQSALGAVERKTITPLEGILVDEAFDAPFNTSVRTGQLAVPKSVSSSY</sequence>
<protein>
    <submittedName>
        <fullName evidence="1">Uncharacterized protein</fullName>
    </submittedName>
</protein>
<evidence type="ECO:0000313" key="1">
    <source>
        <dbReference type="EMBL" id="EER09370.1"/>
    </source>
</evidence>
<dbReference type="GeneID" id="9052252"/>
<organism evidence="2">
    <name type="scientific">Perkinsus marinus (strain ATCC 50983 / TXsc)</name>
    <dbReference type="NCBI Taxonomy" id="423536"/>
    <lineage>
        <taxon>Eukaryota</taxon>
        <taxon>Sar</taxon>
        <taxon>Alveolata</taxon>
        <taxon>Perkinsozoa</taxon>
        <taxon>Perkinsea</taxon>
        <taxon>Perkinsida</taxon>
        <taxon>Perkinsidae</taxon>
        <taxon>Perkinsus</taxon>
    </lineage>
</organism>
<gene>
    <name evidence="1" type="ORF">Pmar_PMAR004960</name>
</gene>
<dbReference type="RefSeq" id="XP_002777554.1">
    <property type="nucleotide sequence ID" value="XM_002777508.1"/>
</dbReference>
<proteinExistence type="predicted"/>
<dbReference type="InParanoid" id="C5L1L9"/>
<evidence type="ECO:0000313" key="2">
    <source>
        <dbReference type="Proteomes" id="UP000007800"/>
    </source>
</evidence>
<reference evidence="1 2" key="1">
    <citation type="submission" date="2008-07" db="EMBL/GenBank/DDBJ databases">
        <authorList>
            <person name="El-Sayed N."/>
            <person name="Caler E."/>
            <person name="Inman J."/>
            <person name="Amedeo P."/>
            <person name="Hass B."/>
            <person name="Wortman J."/>
        </authorList>
    </citation>
    <scope>NUCLEOTIDE SEQUENCE [LARGE SCALE GENOMIC DNA]</scope>
    <source>
        <strain evidence="2">ATCC 50983 / TXsc</strain>
    </source>
</reference>
<dbReference type="AlphaFoldDB" id="C5L1L9"/>
<name>C5L1L9_PERM5</name>
<keyword evidence="2" id="KW-1185">Reference proteome</keyword>